<sequence>MATQSVFGWGPLVALGLIVLIAYATTYCHQVGKATLWSDALFVTWVTTVVVVLYSFFKSIYVGPGFVPLKWRPKDEANIERLTYCHICEGYKAPRSHHCRQCGRCVKVLDHHCPWINSCVGNDNKVYFLLFVTSVPIGCVYSAVKCVLFLIRYYQTMFSVQHARYFGYRLTPGRFAFVICGGAAALGVALAVAMLAVIQIKSILKNKTDIEGWIDDKAKRVTKKSKTPFIFPYDLGWRNNIKEVMRQSVRRDGINWAVREGCTNYDMSQAQLWQKRTHAQYRYTFKVKTRPGRWGWRMGWRILCSCPWTQATIDLQPGDLMHAWRQRGKWYCGEKVRVENGMIRTVYPLHRGWFPIAAVEEVDLQLPYDYRGDGLFLQPPPTANDDDDNSEGGDDEAEQDEQGKEAAQGQQPRQRRANGQDKQQKQPQKQPQKQQQTQQQQNRHQHQAQKQKENKKRK</sequence>
<feature type="transmembrane region" description="Helical" evidence="7">
    <location>
        <begin position="127"/>
        <end position="154"/>
    </location>
</feature>
<dbReference type="GO" id="GO:0019706">
    <property type="term" value="F:protein-cysteine S-palmitoyltransferase activity"/>
    <property type="evidence" value="ECO:0007669"/>
    <property type="project" value="UniProtKB-EC"/>
</dbReference>
<evidence type="ECO:0000256" key="1">
    <source>
        <dbReference type="ARBA" id="ARBA00004141"/>
    </source>
</evidence>
<accession>F2U2G6</accession>
<feature type="domain" description="Palmitoyltransferase DHHC" evidence="9">
    <location>
        <begin position="80"/>
        <end position="213"/>
    </location>
</feature>
<gene>
    <name evidence="10" type="ORF">PTSG_11889</name>
</gene>
<dbReference type="EMBL" id="GL832959">
    <property type="protein sequence ID" value="EGD81818.1"/>
    <property type="molecule type" value="Genomic_DNA"/>
</dbReference>
<dbReference type="Pfam" id="PF01529">
    <property type="entry name" value="DHHC"/>
    <property type="match status" value="1"/>
</dbReference>
<evidence type="ECO:0000256" key="3">
    <source>
        <dbReference type="ARBA" id="ARBA00022692"/>
    </source>
</evidence>
<protein>
    <recommendedName>
        <fullName evidence="7">Palmitoyltransferase</fullName>
        <ecNumber evidence="7">2.3.1.225</ecNumber>
    </recommendedName>
</protein>
<keyword evidence="2 7" id="KW-0808">Transferase</keyword>
<feature type="compositionally biased region" description="Basic residues" evidence="8">
    <location>
        <begin position="443"/>
        <end position="458"/>
    </location>
</feature>
<evidence type="ECO:0000313" key="11">
    <source>
        <dbReference type="Proteomes" id="UP000007799"/>
    </source>
</evidence>
<comment type="subcellular location">
    <subcellularLocation>
        <location evidence="1">Membrane</location>
        <topology evidence="1">Multi-pass membrane protein</topology>
    </subcellularLocation>
</comment>
<dbReference type="GO" id="GO:0016020">
    <property type="term" value="C:membrane"/>
    <property type="evidence" value="ECO:0007669"/>
    <property type="project" value="UniProtKB-SubCell"/>
</dbReference>
<keyword evidence="5 7" id="KW-0472">Membrane</keyword>
<dbReference type="PANTHER" id="PTHR12246">
    <property type="entry name" value="PALMITOYLTRANSFERASE ZDHHC16"/>
    <property type="match status" value="1"/>
</dbReference>
<dbReference type="InterPro" id="IPR001594">
    <property type="entry name" value="Palmitoyltrfase_DHHC"/>
</dbReference>
<feature type="transmembrane region" description="Helical" evidence="7">
    <location>
        <begin position="6"/>
        <end position="24"/>
    </location>
</feature>
<evidence type="ECO:0000256" key="7">
    <source>
        <dbReference type="RuleBase" id="RU079119"/>
    </source>
</evidence>
<evidence type="ECO:0000259" key="9">
    <source>
        <dbReference type="Pfam" id="PF01529"/>
    </source>
</evidence>
<dbReference type="RefSeq" id="XP_004997022.1">
    <property type="nucleotide sequence ID" value="XM_004996965.1"/>
</dbReference>
<evidence type="ECO:0000313" key="10">
    <source>
        <dbReference type="EMBL" id="EGD81818.1"/>
    </source>
</evidence>
<dbReference type="OrthoDB" id="331948at2759"/>
<dbReference type="PROSITE" id="PS50216">
    <property type="entry name" value="DHHC"/>
    <property type="match status" value="1"/>
</dbReference>
<evidence type="ECO:0000256" key="6">
    <source>
        <dbReference type="ARBA" id="ARBA00023315"/>
    </source>
</evidence>
<keyword evidence="3 7" id="KW-0812">Transmembrane</keyword>
<dbReference type="OMA" id="GCIHAAI"/>
<keyword evidence="4 7" id="KW-1133">Transmembrane helix</keyword>
<evidence type="ECO:0000256" key="5">
    <source>
        <dbReference type="ARBA" id="ARBA00023136"/>
    </source>
</evidence>
<keyword evidence="6 7" id="KW-0012">Acyltransferase</keyword>
<dbReference type="STRING" id="946362.F2U2G6"/>
<evidence type="ECO:0000256" key="2">
    <source>
        <dbReference type="ARBA" id="ARBA00022679"/>
    </source>
</evidence>
<feature type="compositionally biased region" description="Low complexity" evidence="8">
    <location>
        <begin position="425"/>
        <end position="442"/>
    </location>
</feature>
<dbReference type="Proteomes" id="UP000007799">
    <property type="component" value="Unassembled WGS sequence"/>
</dbReference>
<evidence type="ECO:0000256" key="4">
    <source>
        <dbReference type="ARBA" id="ARBA00022989"/>
    </source>
</evidence>
<feature type="transmembrane region" description="Helical" evidence="7">
    <location>
        <begin position="36"/>
        <end position="57"/>
    </location>
</feature>
<dbReference type="InParanoid" id="F2U2G6"/>
<organism evidence="10 11">
    <name type="scientific">Salpingoeca rosetta (strain ATCC 50818 / BSB-021)</name>
    <dbReference type="NCBI Taxonomy" id="946362"/>
    <lineage>
        <taxon>Eukaryota</taxon>
        <taxon>Choanoflagellata</taxon>
        <taxon>Craspedida</taxon>
        <taxon>Salpingoecidae</taxon>
        <taxon>Salpingoeca</taxon>
    </lineage>
</organism>
<reference evidence="10" key="1">
    <citation type="submission" date="2009-08" db="EMBL/GenBank/DDBJ databases">
        <title>Annotation of Salpingoeca rosetta.</title>
        <authorList>
            <consortium name="The Broad Institute Genome Sequencing Platform"/>
            <person name="Russ C."/>
            <person name="Cuomo C."/>
            <person name="Burger G."/>
            <person name="Gray M.W."/>
            <person name="Holland P.W.H."/>
            <person name="King N."/>
            <person name="Lang F.B.F."/>
            <person name="Roger A.J."/>
            <person name="Ruiz-Trillo I."/>
            <person name="Young S.K."/>
            <person name="Zeng Q."/>
            <person name="Gargeya S."/>
            <person name="Alvarado L."/>
            <person name="Berlin A."/>
            <person name="Chapman S.B."/>
            <person name="Chen Z."/>
            <person name="Freedman E."/>
            <person name="Gellesch M."/>
            <person name="Goldberg J."/>
            <person name="Griggs A."/>
            <person name="Gujja S."/>
            <person name="Heilman E."/>
            <person name="Heiman D."/>
            <person name="Howarth C."/>
            <person name="Mehta T."/>
            <person name="Neiman D."/>
            <person name="Pearson M."/>
            <person name="Roberts A."/>
            <person name="Saif S."/>
            <person name="Shea T."/>
            <person name="Shenoy N."/>
            <person name="Sisk P."/>
            <person name="Stolte C."/>
            <person name="Sykes S."/>
            <person name="White J."/>
            <person name="Yandava C."/>
            <person name="Haas B."/>
            <person name="Nusbaum C."/>
            <person name="Birren B."/>
        </authorList>
    </citation>
    <scope>NUCLEOTIDE SEQUENCE</scope>
    <source>
        <strain evidence="10">ATCC 50818</strain>
    </source>
</reference>
<comment type="domain">
    <text evidence="7">The DHHC domain is required for palmitoyltransferase activity.</text>
</comment>
<dbReference type="InterPro" id="IPR039859">
    <property type="entry name" value="PFA4/ZDH16/20/ERF2-like"/>
</dbReference>
<feature type="compositionally biased region" description="Acidic residues" evidence="8">
    <location>
        <begin position="384"/>
        <end position="400"/>
    </location>
</feature>
<dbReference type="GeneID" id="16077614"/>
<dbReference type="FunCoup" id="F2U2G6">
    <property type="interactions" value="1113"/>
</dbReference>
<feature type="region of interest" description="Disordered" evidence="8">
    <location>
        <begin position="373"/>
        <end position="458"/>
    </location>
</feature>
<dbReference type="KEGG" id="sre:PTSG_11889"/>
<evidence type="ECO:0000256" key="8">
    <source>
        <dbReference type="SAM" id="MobiDB-lite"/>
    </source>
</evidence>
<dbReference type="EC" id="2.3.1.225" evidence="7"/>
<comment type="similarity">
    <text evidence="7">Belongs to the DHHC palmitoyltransferase family.</text>
</comment>
<name>F2U2G6_SALR5</name>
<dbReference type="AlphaFoldDB" id="F2U2G6"/>
<feature type="transmembrane region" description="Helical" evidence="7">
    <location>
        <begin position="175"/>
        <end position="198"/>
    </location>
</feature>
<keyword evidence="11" id="KW-1185">Reference proteome</keyword>
<comment type="catalytic activity">
    <reaction evidence="7">
        <text>L-cysteinyl-[protein] + hexadecanoyl-CoA = S-hexadecanoyl-L-cysteinyl-[protein] + CoA</text>
        <dbReference type="Rhea" id="RHEA:36683"/>
        <dbReference type="Rhea" id="RHEA-COMP:10131"/>
        <dbReference type="Rhea" id="RHEA-COMP:11032"/>
        <dbReference type="ChEBI" id="CHEBI:29950"/>
        <dbReference type="ChEBI" id="CHEBI:57287"/>
        <dbReference type="ChEBI" id="CHEBI:57379"/>
        <dbReference type="ChEBI" id="CHEBI:74151"/>
        <dbReference type="EC" id="2.3.1.225"/>
    </reaction>
</comment>
<dbReference type="eggNOG" id="KOG1314">
    <property type="taxonomic scope" value="Eukaryota"/>
</dbReference>
<proteinExistence type="inferred from homology"/>